<dbReference type="Gene3D" id="3.20.20.140">
    <property type="entry name" value="Metal-dependent hydrolases"/>
    <property type="match status" value="1"/>
</dbReference>
<dbReference type="PANTHER" id="PTHR21240">
    <property type="entry name" value="2-AMINO-3-CARBOXYLMUCONATE-6-SEMIALDEHYDE DECARBOXYLASE"/>
    <property type="match status" value="1"/>
</dbReference>
<dbReference type="Proteomes" id="UP001180845">
    <property type="component" value="Unassembled WGS sequence"/>
</dbReference>
<dbReference type="InterPro" id="IPR032465">
    <property type="entry name" value="ACMSD"/>
</dbReference>
<dbReference type="RefSeq" id="WP_310276863.1">
    <property type="nucleotide sequence ID" value="NZ_JAVDXW010000001.1"/>
</dbReference>
<dbReference type="Pfam" id="PF04909">
    <property type="entry name" value="Amidohydro_2"/>
    <property type="match status" value="1"/>
</dbReference>
<name>A0AAE3ZFE5_9ACTN</name>
<dbReference type="AlphaFoldDB" id="A0AAE3ZFE5"/>
<dbReference type="InterPro" id="IPR032466">
    <property type="entry name" value="Metal_Hydrolase"/>
</dbReference>
<evidence type="ECO:0000313" key="4">
    <source>
        <dbReference type="Proteomes" id="UP001180845"/>
    </source>
</evidence>
<dbReference type="PANTHER" id="PTHR21240:SF28">
    <property type="entry name" value="ISO-OROTATE DECARBOXYLASE (EUROFUNG)"/>
    <property type="match status" value="1"/>
</dbReference>
<keyword evidence="4" id="KW-1185">Reference proteome</keyword>
<dbReference type="InterPro" id="IPR006680">
    <property type="entry name" value="Amidohydro-rel"/>
</dbReference>
<gene>
    <name evidence="3" type="ORF">JOF55_004129</name>
</gene>
<dbReference type="GO" id="GO:0016831">
    <property type="term" value="F:carboxy-lyase activity"/>
    <property type="evidence" value="ECO:0007669"/>
    <property type="project" value="InterPro"/>
</dbReference>
<sequence length="267" mass="29146">MIIDAHTHVWPDALADKALSANKLPGLSAVGDGKSTTLAGEMPDNGVGHSIALGVAGAARHVDRTNEFVASLDRASFTPFGSVHVDLSVEENLNSLRRHGIRGVKVHPLFQGFGLMHERLWELFEAFDEDIAVITHVGAGGSGQVNSLSTPRMLREIVRTFPRLRLVACHFGGYHMLEEAEEELRGLPIVLETSWPPALARMDPNTVRRLINNHGAERVVFGSDWPMANPAEEIDAIRRLNLGDEVEAAILGKNLERVLRLDLPADG</sequence>
<keyword evidence="1" id="KW-0456">Lyase</keyword>
<evidence type="ECO:0000313" key="3">
    <source>
        <dbReference type="EMBL" id="MDR7303948.1"/>
    </source>
</evidence>
<evidence type="ECO:0000256" key="1">
    <source>
        <dbReference type="ARBA" id="ARBA00023239"/>
    </source>
</evidence>
<proteinExistence type="predicted"/>
<accession>A0AAE3ZFE5</accession>
<evidence type="ECO:0000259" key="2">
    <source>
        <dbReference type="Pfam" id="PF04909"/>
    </source>
</evidence>
<dbReference type="EMBL" id="JAVDXW010000001">
    <property type="protein sequence ID" value="MDR7303948.1"/>
    <property type="molecule type" value="Genomic_DNA"/>
</dbReference>
<feature type="domain" description="Amidohydrolase-related" evidence="2">
    <location>
        <begin position="3"/>
        <end position="261"/>
    </location>
</feature>
<dbReference type="GO" id="GO:0005737">
    <property type="term" value="C:cytoplasm"/>
    <property type="evidence" value="ECO:0007669"/>
    <property type="project" value="TreeGrafter"/>
</dbReference>
<protein>
    <submittedName>
        <fullName evidence="3">TIM-barrel fold metal-dependent hydrolase</fullName>
    </submittedName>
</protein>
<dbReference type="GO" id="GO:0019748">
    <property type="term" value="P:secondary metabolic process"/>
    <property type="evidence" value="ECO:0007669"/>
    <property type="project" value="TreeGrafter"/>
</dbReference>
<comment type="caution">
    <text evidence="3">The sequence shown here is derived from an EMBL/GenBank/DDBJ whole genome shotgun (WGS) entry which is preliminary data.</text>
</comment>
<reference evidence="3" key="1">
    <citation type="submission" date="2023-07" db="EMBL/GenBank/DDBJ databases">
        <title>Sequencing the genomes of 1000 actinobacteria strains.</title>
        <authorList>
            <person name="Klenk H.-P."/>
        </authorList>
    </citation>
    <scope>NUCLEOTIDE SEQUENCE</scope>
    <source>
        <strain evidence="3">DSM 45977</strain>
    </source>
</reference>
<dbReference type="SUPFAM" id="SSF51556">
    <property type="entry name" value="Metallo-dependent hydrolases"/>
    <property type="match status" value="1"/>
</dbReference>
<dbReference type="GO" id="GO:0016787">
    <property type="term" value="F:hydrolase activity"/>
    <property type="evidence" value="ECO:0007669"/>
    <property type="project" value="UniProtKB-KW"/>
</dbReference>
<organism evidence="3 4">
    <name type="scientific">Haloactinomyces albus</name>
    <dbReference type="NCBI Taxonomy" id="1352928"/>
    <lineage>
        <taxon>Bacteria</taxon>
        <taxon>Bacillati</taxon>
        <taxon>Actinomycetota</taxon>
        <taxon>Actinomycetes</taxon>
        <taxon>Actinopolysporales</taxon>
        <taxon>Actinopolysporaceae</taxon>
        <taxon>Haloactinomyces</taxon>
    </lineage>
</organism>
<keyword evidence="3" id="KW-0378">Hydrolase</keyword>